<sequence length="222" mass="24446">MCGRFAVTLPSDAMAQLFDAVPGNDLPQVPNYNVCPTNDVHAVWHDGSARRLGAMRWGFLPHWYKAPNDGPLLINARAETIADKPAFRAAARDRRCLIPANGFYEWTKDADGKRLPWYIHPADGEALAFAGVWQDWERDGTAYRTCAIVTTGANDAMSRIHHRMPVVLSSQDWPLWLGEAGHGAARLMTAAPEDALAFYRVDPKVNSNKASGPTLVEPLNPA</sequence>
<evidence type="ECO:0000256" key="1">
    <source>
        <dbReference type="ARBA" id="ARBA00008136"/>
    </source>
</evidence>
<keyword evidence="4 8" id="KW-0378">Hydrolase</keyword>
<dbReference type="InterPro" id="IPR003738">
    <property type="entry name" value="SRAP"/>
</dbReference>
<keyword evidence="6" id="KW-0238">DNA-binding</keyword>
<protein>
    <recommendedName>
        <fullName evidence="8">Abasic site processing protein</fullName>
        <ecNumber evidence="8">3.4.-.-</ecNumber>
    </recommendedName>
</protein>
<dbReference type="GO" id="GO:0006508">
    <property type="term" value="P:proteolysis"/>
    <property type="evidence" value="ECO:0007669"/>
    <property type="project" value="UniProtKB-KW"/>
</dbReference>
<proteinExistence type="inferred from homology"/>
<dbReference type="RefSeq" id="WP_114511365.1">
    <property type="nucleotide sequence ID" value="NZ_QPMK01000009.1"/>
</dbReference>
<dbReference type="InterPro" id="IPR036590">
    <property type="entry name" value="SRAP-like"/>
</dbReference>
<evidence type="ECO:0000313" key="10">
    <source>
        <dbReference type="Proteomes" id="UP000253977"/>
    </source>
</evidence>
<keyword evidence="7" id="KW-0456">Lyase</keyword>
<dbReference type="GO" id="GO:0003697">
    <property type="term" value="F:single-stranded DNA binding"/>
    <property type="evidence" value="ECO:0007669"/>
    <property type="project" value="InterPro"/>
</dbReference>
<evidence type="ECO:0000256" key="6">
    <source>
        <dbReference type="ARBA" id="ARBA00023125"/>
    </source>
</evidence>
<comment type="caution">
    <text evidence="9">The sequence shown here is derived from an EMBL/GenBank/DDBJ whole genome shotgun (WGS) entry which is preliminary data.</text>
</comment>
<dbReference type="EC" id="3.4.-.-" evidence="8"/>
<dbReference type="GO" id="GO:0008233">
    <property type="term" value="F:peptidase activity"/>
    <property type="evidence" value="ECO:0007669"/>
    <property type="project" value="UniProtKB-KW"/>
</dbReference>
<dbReference type="GO" id="GO:0106300">
    <property type="term" value="P:protein-DNA covalent cross-linking repair"/>
    <property type="evidence" value="ECO:0007669"/>
    <property type="project" value="InterPro"/>
</dbReference>
<reference evidence="9 10" key="1">
    <citation type="submission" date="2018-07" db="EMBL/GenBank/DDBJ databases">
        <title>Thalassococcus profundi sp. nov., a marine bacterium isolated from deep seawater of Okinawa Trough.</title>
        <authorList>
            <person name="Yu M."/>
        </authorList>
    </citation>
    <scope>NUCLEOTIDE SEQUENCE [LARGE SCALE GENOMIC DNA]</scope>
    <source>
        <strain evidence="9 10">WRAS1</strain>
    </source>
</reference>
<dbReference type="PANTHER" id="PTHR13604">
    <property type="entry name" value="DC12-RELATED"/>
    <property type="match status" value="1"/>
</dbReference>
<gene>
    <name evidence="9" type="ORF">DU478_12825</name>
</gene>
<dbReference type="Proteomes" id="UP000253977">
    <property type="component" value="Unassembled WGS sequence"/>
</dbReference>
<accession>A0A369TKP7</accession>
<dbReference type="SUPFAM" id="SSF143081">
    <property type="entry name" value="BB1717-like"/>
    <property type="match status" value="1"/>
</dbReference>
<keyword evidence="2 8" id="KW-0645">Protease</keyword>
<evidence type="ECO:0000256" key="8">
    <source>
        <dbReference type="RuleBase" id="RU364100"/>
    </source>
</evidence>
<dbReference type="EMBL" id="QPMK01000009">
    <property type="protein sequence ID" value="RDD65800.1"/>
    <property type="molecule type" value="Genomic_DNA"/>
</dbReference>
<dbReference type="AlphaFoldDB" id="A0A369TKP7"/>
<dbReference type="Pfam" id="PF02586">
    <property type="entry name" value="SRAP"/>
    <property type="match status" value="1"/>
</dbReference>
<evidence type="ECO:0000256" key="4">
    <source>
        <dbReference type="ARBA" id="ARBA00022801"/>
    </source>
</evidence>
<name>A0A369TKP7_9RHOB</name>
<dbReference type="PANTHER" id="PTHR13604:SF0">
    <property type="entry name" value="ABASIC SITE PROCESSING PROTEIN HMCES"/>
    <property type="match status" value="1"/>
</dbReference>
<comment type="similarity">
    <text evidence="1 8">Belongs to the SOS response-associated peptidase family.</text>
</comment>
<keyword evidence="3" id="KW-0227">DNA damage</keyword>
<evidence type="ECO:0000256" key="5">
    <source>
        <dbReference type="ARBA" id="ARBA00023124"/>
    </source>
</evidence>
<organism evidence="9 10">
    <name type="scientific">Thalassococcus profundi</name>
    <dbReference type="NCBI Taxonomy" id="2282382"/>
    <lineage>
        <taxon>Bacteria</taxon>
        <taxon>Pseudomonadati</taxon>
        <taxon>Pseudomonadota</taxon>
        <taxon>Alphaproteobacteria</taxon>
        <taxon>Rhodobacterales</taxon>
        <taxon>Roseobacteraceae</taxon>
        <taxon>Thalassococcus</taxon>
    </lineage>
</organism>
<evidence type="ECO:0000313" key="9">
    <source>
        <dbReference type="EMBL" id="RDD65800.1"/>
    </source>
</evidence>
<evidence type="ECO:0000256" key="7">
    <source>
        <dbReference type="ARBA" id="ARBA00023239"/>
    </source>
</evidence>
<dbReference type="Gene3D" id="3.90.1680.10">
    <property type="entry name" value="SOS response associated peptidase-like"/>
    <property type="match status" value="1"/>
</dbReference>
<keyword evidence="10" id="KW-1185">Reference proteome</keyword>
<evidence type="ECO:0000256" key="2">
    <source>
        <dbReference type="ARBA" id="ARBA00022670"/>
    </source>
</evidence>
<evidence type="ECO:0000256" key="3">
    <source>
        <dbReference type="ARBA" id="ARBA00022763"/>
    </source>
</evidence>
<keyword evidence="5" id="KW-0190">Covalent protein-DNA linkage</keyword>
<dbReference type="GO" id="GO:0016829">
    <property type="term" value="F:lyase activity"/>
    <property type="evidence" value="ECO:0007669"/>
    <property type="project" value="UniProtKB-KW"/>
</dbReference>
<dbReference type="OrthoDB" id="9782620at2"/>